<keyword evidence="9" id="KW-1185">Reference proteome</keyword>
<dbReference type="GeneID" id="19951669"/>
<feature type="compositionally biased region" description="Basic residues" evidence="7">
    <location>
        <begin position="287"/>
        <end position="296"/>
    </location>
</feature>
<evidence type="ECO:0000256" key="3">
    <source>
        <dbReference type="ARBA" id="ARBA00023015"/>
    </source>
</evidence>
<feature type="compositionally biased region" description="Basic and acidic residues" evidence="7">
    <location>
        <begin position="138"/>
        <end position="155"/>
    </location>
</feature>
<gene>
    <name evidence="8" type="ORF">SDRG_10942</name>
</gene>
<dbReference type="OMA" id="NELPCEM"/>
<dbReference type="PANTHER" id="PTHR23341">
    <property type="entry name" value="HIGH MOBILITY GROUP PROTEINS HMG-A AND C"/>
    <property type="match status" value="1"/>
</dbReference>
<accession>T0QCR1</accession>
<evidence type="ECO:0000256" key="5">
    <source>
        <dbReference type="ARBA" id="ARBA00023163"/>
    </source>
</evidence>
<dbReference type="GO" id="GO:0006355">
    <property type="term" value="P:regulation of DNA-templated transcription"/>
    <property type="evidence" value="ECO:0007669"/>
    <property type="project" value="TreeGrafter"/>
</dbReference>
<feature type="region of interest" description="Disordered" evidence="7">
    <location>
        <begin position="28"/>
        <end position="167"/>
    </location>
</feature>
<comment type="subcellular location">
    <subcellularLocation>
        <location evidence="1">Nucleus</location>
    </subcellularLocation>
</comment>
<keyword evidence="4" id="KW-0238">DNA-binding</keyword>
<dbReference type="VEuPathDB" id="FungiDB:SDRG_10942"/>
<feature type="compositionally biased region" description="Basic residues" evidence="7">
    <location>
        <begin position="373"/>
        <end position="385"/>
    </location>
</feature>
<sequence length="468" mass="50595">MTQLDASTAVVLDAAAPAPADGRVVYIDCSQNDGSQEDDAQRQDGHAHDGEADDPEMAANVPATEEVDDDQRQAQEAPVDSSFQGDVRDSFARDDEEEAASRSRNQDVAAGAPARDDGTVDEPEVTEPSDVAQDVVEIDQRQAPDASIDRSPHDSVEDDLAHEEGAATATCSQDIAVGVAAQGNITVQEPVVKRGRGRPRKVIPEASAMVAEEPTLKRGRGRPRKAVTEAPETDEEPAPKRGPGRPRKDATQPPATVATYEDHRRSERMIQFVDHNRAEAQEATPTVRRKVGRPHKNASATTATTTQLLERKSRSKKAVQRYEHDDTHDNELPCEMSNVDGHESNRSGSEYEASDDDASDGEDAAPSSVLPSHGKRPRGRPRKYPKKPENIPKNPRGRPRKHPQTQPSQAPAKRGRPFKIARVNPTLESLAPGDGSLQTGAEPNDASPMAATPGMTSEDYVAGYQLEI</sequence>
<dbReference type="InParanoid" id="T0QCR1"/>
<dbReference type="EMBL" id="JH767169">
    <property type="protein sequence ID" value="EQC31340.1"/>
    <property type="molecule type" value="Genomic_DNA"/>
</dbReference>
<evidence type="ECO:0000313" key="8">
    <source>
        <dbReference type="EMBL" id="EQC31340.1"/>
    </source>
</evidence>
<comment type="similarity">
    <text evidence="2">Belongs to the HMGA family.</text>
</comment>
<dbReference type="PRINTS" id="PR00929">
    <property type="entry name" value="ATHOOK"/>
</dbReference>
<feature type="compositionally biased region" description="Basic and acidic residues" evidence="7">
    <location>
        <begin position="320"/>
        <end position="331"/>
    </location>
</feature>
<dbReference type="GO" id="GO:0003677">
    <property type="term" value="F:DNA binding"/>
    <property type="evidence" value="ECO:0007669"/>
    <property type="project" value="UniProtKB-KW"/>
</dbReference>
<evidence type="ECO:0008006" key="10">
    <source>
        <dbReference type="Google" id="ProtNLM"/>
    </source>
</evidence>
<evidence type="ECO:0000256" key="6">
    <source>
        <dbReference type="ARBA" id="ARBA00023242"/>
    </source>
</evidence>
<dbReference type="STRING" id="1156394.T0QCR1"/>
<evidence type="ECO:0000256" key="7">
    <source>
        <dbReference type="SAM" id="MobiDB-lite"/>
    </source>
</evidence>
<feature type="compositionally biased region" description="Acidic residues" evidence="7">
    <location>
        <begin position="352"/>
        <end position="363"/>
    </location>
</feature>
<proteinExistence type="inferred from homology"/>
<dbReference type="RefSeq" id="XP_008615181.1">
    <property type="nucleotide sequence ID" value="XM_008616959.1"/>
</dbReference>
<evidence type="ECO:0000256" key="1">
    <source>
        <dbReference type="ARBA" id="ARBA00004123"/>
    </source>
</evidence>
<name>T0QCR1_SAPDV</name>
<feature type="compositionally biased region" description="Basic and acidic residues" evidence="7">
    <location>
        <begin position="86"/>
        <end position="105"/>
    </location>
</feature>
<dbReference type="GO" id="GO:0005634">
    <property type="term" value="C:nucleus"/>
    <property type="evidence" value="ECO:0007669"/>
    <property type="project" value="UniProtKB-SubCell"/>
</dbReference>
<keyword evidence="5" id="KW-0804">Transcription</keyword>
<evidence type="ECO:0000256" key="2">
    <source>
        <dbReference type="ARBA" id="ARBA00010812"/>
    </source>
</evidence>
<feature type="region of interest" description="Disordered" evidence="7">
    <location>
        <begin position="190"/>
        <end position="457"/>
    </location>
</feature>
<keyword evidence="3" id="KW-0805">Transcription regulation</keyword>
<feature type="compositionally biased region" description="Basic and acidic residues" evidence="7">
    <location>
        <begin position="39"/>
        <end position="50"/>
    </location>
</feature>
<dbReference type="GO" id="GO:0003712">
    <property type="term" value="F:transcription coregulator activity"/>
    <property type="evidence" value="ECO:0007669"/>
    <property type="project" value="TreeGrafter"/>
</dbReference>
<evidence type="ECO:0000256" key="4">
    <source>
        <dbReference type="ARBA" id="ARBA00023125"/>
    </source>
</evidence>
<evidence type="ECO:0000313" key="9">
    <source>
        <dbReference type="Proteomes" id="UP000030762"/>
    </source>
</evidence>
<dbReference type="InterPro" id="IPR017956">
    <property type="entry name" value="AT_hook_DNA-bd_motif"/>
</dbReference>
<reference evidence="8 9" key="1">
    <citation type="submission" date="2012-04" db="EMBL/GenBank/DDBJ databases">
        <title>The Genome Sequence of Saprolegnia declina VS20.</title>
        <authorList>
            <consortium name="The Broad Institute Genome Sequencing Platform"/>
            <person name="Russ C."/>
            <person name="Nusbaum C."/>
            <person name="Tyler B."/>
            <person name="van West P."/>
            <person name="Dieguez-Uribeondo J."/>
            <person name="de Bruijn I."/>
            <person name="Tripathy S."/>
            <person name="Jiang R."/>
            <person name="Young S.K."/>
            <person name="Zeng Q."/>
            <person name="Gargeya S."/>
            <person name="Fitzgerald M."/>
            <person name="Haas B."/>
            <person name="Abouelleil A."/>
            <person name="Alvarado L."/>
            <person name="Arachchi H.M."/>
            <person name="Berlin A."/>
            <person name="Chapman S.B."/>
            <person name="Goldberg J."/>
            <person name="Griggs A."/>
            <person name="Gujja S."/>
            <person name="Hansen M."/>
            <person name="Howarth C."/>
            <person name="Imamovic A."/>
            <person name="Larimer J."/>
            <person name="McCowen C."/>
            <person name="Montmayeur A."/>
            <person name="Murphy C."/>
            <person name="Neiman D."/>
            <person name="Pearson M."/>
            <person name="Priest M."/>
            <person name="Roberts A."/>
            <person name="Saif S."/>
            <person name="Shea T."/>
            <person name="Sisk P."/>
            <person name="Sykes S."/>
            <person name="Wortman J."/>
            <person name="Nusbaum C."/>
            <person name="Birren B."/>
        </authorList>
    </citation>
    <scope>NUCLEOTIDE SEQUENCE [LARGE SCALE GENOMIC DNA]</scope>
    <source>
        <strain evidence="8 9">VS20</strain>
    </source>
</reference>
<dbReference type="PANTHER" id="PTHR23341:SF2">
    <property type="entry name" value="HIGH MOBILITY GROUP PROTEIN HMG-12"/>
    <property type="match status" value="1"/>
</dbReference>
<dbReference type="AlphaFoldDB" id="T0QCR1"/>
<dbReference type="SMART" id="SM00384">
    <property type="entry name" value="AT_hook"/>
    <property type="match status" value="6"/>
</dbReference>
<dbReference type="GO" id="GO:0010557">
    <property type="term" value="P:positive regulation of macromolecule biosynthetic process"/>
    <property type="evidence" value="ECO:0007669"/>
    <property type="project" value="UniProtKB-ARBA"/>
</dbReference>
<protein>
    <recommendedName>
        <fullName evidence="10">AT hook domain-containing protein</fullName>
    </recommendedName>
</protein>
<feature type="compositionally biased region" description="Basic and acidic residues" evidence="7">
    <location>
        <begin position="260"/>
        <end position="280"/>
    </location>
</feature>
<dbReference type="Pfam" id="PF02178">
    <property type="entry name" value="AT_hook"/>
    <property type="match status" value="6"/>
</dbReference>
<keyword evidence="6" id="KW-0539">Nucleus</keyword>
<dbReference type="Proteomes" id="UP000030762">
    <property type="component" value="Unassembled WGS sequence"/>
</dbReference>
<dbReference type="OrthoDB" id="10644957at2759"/>
<organism evidence="8 9">
    <name type="scientific">Saprolegnia diclina (strain VS20)</name>
    <dbReference type="NCBI Taxonomy" id="1156394"/>
    <lineage>
        <taxon>Eukaryota</taxon>
        <taxon>Sar</taxon>
        <taxon>Stramenopiles</taxon>
        <taxon>Oomycota</taxon>
        <taxon>Saprolegniomycetes</taxon>
        <taxon>Saprolegniales</taxon>
        <taxon>Saprolegniaceae</taxon>
        <taxon>Saprolegnia</taxon>
    </lineage>
</organism>